<dbReference type="STRING" id="7574.A0A1S3K320"/>
<feature type="compositionally biased region" description="Polar residues" evidence="4">
    <location>
        <begin position="458"/>
        <end position="468"/>
    </location>
</feature>
<feature type="compositionally biased region" description="Basic and acidic residues" evidence="4">
    <location>
        <begin position="662"/>
        <end position="676"/>
    </location>
</feature>
<dbReference type="PANTHER" id="PTHR12241">
    <property type="entry name" value="TUBULIN POLYGLUTAMYLASE"/>
    <property type="match status" value="1"/>
</dbReference>
<evidence type="ECO:0000256" key="3">
    <source>
        <dbReference type="ARBA" id="ARBA00022840"/>
    </source>
</evidence>
<feature type="region of interest" description="Disordered" evidence="4">
    <location>
        <begin position="620"/>
        <end position="639"/>
    </location>
</feature>
<protein>
    <submittedName>
        <fullName evidence="6">Probable tubulin polyglutamylase TTLL2</fullName>
    </submittedName>
</protein>
<dbReference type="Gene3D" id="3.30.470.20">
    <property type="entry name" value="ATP-grasp fold, B domain"/>
    <property type="match status" value="1"/>
</dbReference>
<feature type="compositionally biased region" description="Basic and acidic residues" evidence="4">
    <location>
        <begin position="759"/>
        <end position="771"/>
    </location>
</feature>
<evidence type="ECO:0000256" key="1">
    <source>
        <dbReference type="ARBA" id="ARBA00022598"/>
    </source>
</evidence>
<sequence length="771" mass="87366">MSLSKQLVFRLNDNGVGPELLRDVFVERGWIEFDEDTQEEFDWNIWWKTSRFRNSEYEQILPWQRLNHYPKTTGITKKDSLARNLKRMKGVYGPNVYNFSPLSYNVPNDYTRFVSDVSKQKQHNPDQLNFWICKPADLSRGRGIFLFKDINQLQYDCTAVVQKYIQNPLLISGYKFDIRIYVCVSSFHPLYVYIYQEGLVRFSTEKFDLSSLTNVFSHLTNTSINKHGPMYTLEKERVGPGCKWTLTQLRYYLHQANIDDRPLFAKIENLIILTLLAQIPQVPKINNCFELYGFDILIDDQLKPWLLEVNFSPALGVDCVTDVTVKKPLVNDVIDMLNFKIQDADRGGSDFKKRYACRMFTGRPPRPNSAKRPVSKQLSKKPAINPNGSKLPSINLNGNMSGSSEAVNTAGDDDLSLFSDYSAQTRRSLASREAHSRNASRSDSSDTSTSSSTPRSSNGTQRSLTSKSGLKRVDSRANNLHTIVEGRLSRLTKDLNGNDLKMAREDSIGSFHSEITMSSLPPDSADSLSFSSEEAFEKQAHFSDQRKQPTSEKKEGREKKGQVITVKQSSLSQTKQTSHNNPLQSRNFHANSFHKFKSDDIYANNKHFLFDGDREKATRSMSSLKQMKKTSSFSKLRLKSQIHNKERAGMGAQGRSSVQSPDKPHGGRFDSGDSQKPHIKSGPRKRVGDFYLVYPLSEPGRGSHTQSLDIRAAVRELQQKLNSVLGKGKVPKSPTRAGHMRKAAKADEEVEPTLWAPIKPEEGHSNALHET</sequence>
<keyword evidence="2" id="KW-0547">Nucleotide-binding</keyword>
<evidence type="ECO:0000256" key="2">
    <source>
        <dbReference type="ARBA" id="ARBA00022741"/>
    </source>
</evidence>
<feature type="compositionally biased region" description="Low complexity" evidence="4">
    <location>
        <begin position="567"/>
        <end position="578"/>
    </location>
</feature>
<dbReference type="InParanoid" id="A0A1S3K320"/>
<dbReference type="InterPro" id="IPR004344">
    <property type="entry name" value="TTL/TTLL_fam"/>
</dbReference>
<dbReference type="Pfam" id="PF03133">
    <property type="entry name" value="TTL"/>
    <property type="match status" value="1"/>
</dbReference>
<dbReference type="SUPFAM" id="SSF56059">
    <property type="entry name" value="Glutathione synthetase ATP-binding domain-like"/>
    <property type="match status" value="1"/>
</dbReference>
<feature type="compositionally biased region" description="Low complexity" evidence="4">
    <location>
        <begin position="441"/>
        <end position="457"/>
    </location>
</feature>
<feature type="compositionally biased region" description="Polar residues" evidence="4">
    <location>
        <begin position="386"/>
        <end position="407"/>
    </location>
</feature>
<dbReference type="GO" id="GO:0005524">
    <property type="term" value="F:ATP binding"/>
    <property type="evidence" value="ECO:0007669"/>
    <property type="project" value="UniProtKB-KW"/>
</dbReference>
<dbReference type="GO" id="GO:0015631">
    <property type="term" value="F:tubulin binding"/>
    <property type="evidence" value="ECO:0007669"/>
    <property type="project" value="TreeGrafter"/>
</dbReference>
<gene>
    <name evidence="6" type="primary">LOC106178136</name>
</gene>
<feature type="compositionally biased region" description="Low complexity" evidence="4">
    <location>
        <begin position="518"/>
        <end position="533"/>
    </location>
</feature>
<proteinExistence type="predicted"/>
<keyword evidence="3" id="KW-0067">ATP-binding</keyword>
<keyword evidence="5" id="KW-1185">Reference proteome</keyword>
<reference evidence="6" key="1">
    <citation type="submission" date="2025-08" db="UniProtKB">
        <authorList>
            <consortium name="RefSeq"/>
        </authorList>
    </citation>
    <scope>IDENTIFICATION</scope>
    <source>
        <tissue evidence="6">Gonads</tissue>
    </source>
</reference>
<evidence type="ECO:0000313" key="6">
    <source>
        <dbReference type="RefSeq" id="XP_013416656.1"/>
    </source>
</evidence>
<dbReference type="OrthoDB" id="277439at2759"/>
<dbReference type="PANTHER" id="PTHR12241:SF118">
    <property type="entry name" value="TUBULIN POLYGLUTAMYLASE TTLL2-RELATED"/>
    <property type="match status" value="1"/>
</dbReference>
<feature type="region of interest" description="Disordered" evidence="4">
    <location>
        <begin position="428"/>
        <end position="474"/>
    </location>
</feature>
<name>A0A1S3K320_LINAN</name>
<dbReference type="GO" id="GO:0000226">
    <property type="term" value="P:microtubule cytoskeleton organization"/>
    <property type="evidence" value="ECO:0007669"/>
    <property type="project" value="TreeGrafter"/>
</dbReference>
<dbReference type="GO" id="GO:0036064">
    <property type="term" value="C:ciliary basal body"/>
    <property type="evidence" value="ECO:0007669"/>
    <property type="project" value="TreeGrafter"/>
</dbReference>
<feature type="region of interest" description="Disordered" evidence="4">
    <location>
        <begin position="514"/>
        <end position="586"/>
    </location>
</feature>
<evidence type="ECO:0000313" key="5">
    <source>
        <dbReference type="Proteomes" id="UP000085678"/>
    </source>
</evidence>
<organism evidence="5 6">
    <name type="scientific">Lingula anatina</name>
    <name type="common">Brachiopod</name>
    <name type="synonym">Lingula unguis</name>
    <dbReference type="NCBI Taxonomy" id="7574"/>
    <lineage>
        <taxon>Eukaryota</taxon>
        <taxon>Metazoa</taxon>
        <taxon>Spiralia</taxon>
        <taxon>Lophotrochozoa</taxon>
        <taxon>Brachiopoda</taxon>
        <taxon>Linguliformea</taxon>
        <taxon>Lingulata</taxon>
        <taxon>Lingulida</taxon>
        <taxon>Linguloidea</taxon>
        <taxon>Lingulidae</taxon>
        <taxon>Lingula</taxon>
    </lineage>
</organism>
<accession>A0A1S3K320</accession>
<dbReference type="GeneID" id="106178136"/>
<dbReference type="RefSeq" id="XP_013416656.1">
    <property type="nucleotide sequence ID" value="XM_013561202.1"/>
</dbReference>
<feature type="compositionally biased region" description="Polar residues" evidence="4">
    <location>
        <begin position="620"/>
        <end position="634"/>
    </location>
</feature>
<dbReference type="AlphaFoldDB" id="A0A1S3K320"/>
<feature type="region of interest" description="Disordered" evidence="4">
    <location>
        <begin position="359"/>
        <end position="408"/>
    </location>
</feature>
<keyword evidence="1" id="KW-0436">Ligase</keyword>
<dbReference type="GO" id="GO:0070740">
    <property type="term" value="F:tubulin-glutamic acid ligase activity"/>
    <property type="evidence" value="ECO:0007669"/>
    <property type="project" value="TreeGrafter"/>
</dbReference>
<dbReference type="KEGG" id="lak:106178136"/>
<feature type="compositionally biased region" description="Basic and acidic residues" evidence="4">
    <location>
        <begin position="535"/>
        <end position="561"/>
    </location>
</feature>
<feature type="region of interest" description="Disordered" evidence="4">
    <location>
        <begin position="645"/>
        <end position="684"/>
    </location>
</feature>
<evidence type="ECO:0000256" key="4">
    <source>
        <dbReference type="SAM" id="MobiDB-lite"/>
    </source>
</evidence>
<dbReference type="Proteomes" id="UP000085678">
    <property type="component" value="Unplaced"/>
</dbReference>
<feature type="region of interest" description="Disordered" evidence="4">
    <location>
        <begin position="723"/>
        <end position="771"/>
    </location>
</feature>
<dbReference type="PROSITE" id="PS51221">
    <property type="entry name" value="TTL"/>
    <property type="match status" value="1"/>
</dbReference>